<accession>A0ABP7J997</accession>
<dbReference type="Proteomes" id="UP001501624">
    <property type="component" value="Unassembled WGS sequence"/>
</dbReference>
<dbReference type="PROSITE" id="PS50977">
    <property type="entry name" value="HTH_TETR_2"/>
    <property type="match status" value="1"/>
</dbReference>
<dbReference type="InterPro" id="IPR041483">
    <property type="entry name" value="TetR_C_34"/>
</dbReference>
<sequence length="216" mass="23361">MGHTPQRARSAEAKHQRERDILDAARALGSERTVRAVTLTDIAAEVGMHKSAMLRYFETREQIFLTLTAESWQEWTAAVCAELRPLESATPAELASALARSLVARPLFCDLLAHAPMNLERNVSLDTVVAFKRSVLRDVASVAGELRRLLALPEPAAADAVATATAMAGALWQMAAPGTALRTLYETHPELTHALVDVEPRLTAILTALLTGMSGE</sequence>
<dbReference type="PANTHER" id="PTHR30055:SF178">
    <property type="entry name" value="POSSIBLE TRANSCRIPTIONAL REGULATORY PROTEIN"/>
    <property type="match status" value="1"/>
</dbReference>
<organism evidence="4 5">
    <name type="scientific">Amycolatopsis tucumanensis</name>
    <dbReference type="NCBI Taxonomy" id="401106"/>
    <lineage>
        <taxon>Bacteria</taxon>
        <taxon>Bacillati</taxon>
        <taxon>Actinomycetota</taxon>
        <taxon>Actinomycetes</taxon>
        <taxon>Pseudonocardiales</taxon>
        <taxon>Pseudonocardiaceae</taxon>
        <taxon>Amycolatopsis</taxon>
    </lineage>
</organism>
<dbReference type="PANTHER" id="PTHR30055">
    <property type="entry name" value="HTH-TYPE TRANSCRIPTIONAL REGULATOR RUTR"/>
    <property type="match status" value="1"/>
</dbReference>
<dbReference type="SUPFAM" id="SSF46689">
    <property type="entry name" value="Homeodomain-like"/>
    <property type="match status" value="1"/>
</dbReference>
<proteinExistence type="predicted"/>
<protein>
    <submittedName>
        <fullName evidence="4">TetR/AcrR family transcriptional regulator</fullName>
    </submittedName>
</protein>
<keyword evidence="5" id="KW-1185">Reference proteome</keyword>
<dbReference type="Pfam" id="PF17929">
    <property type="entry name" value="TetR_C_34"/>
    <property type="match status" value="1"/>
</dbReference>
<evidence type="ECO:0000259" key="3">
    <source>
        <dbReference type="PROSITE" id="PS50977"/>
    </source>
</evidence>
<dbReference type="InterPro" id="IPR001647">
    <property type="entry name" value="HTH_TetR"/>
</dbReference>
<evidence type="ECO:0000256" key="1">
    <source>
        <dbReference type="ARBA" id="ARBA00023125"/>
    </source>
</evidence>
<dbReference type="RefSeq" id="WP_237335490.1">
    <property type="nucleotide sequence ID" value="NZ_BAABCM010000011.1"/>
</dbReference>
<dbReference type="InterPro" id="IPR009057">
    <property type="entry name" value="Homeodomain-like_sf"/>
</dbReference>
<reference evidence="5" key="1">
    <citation type="journal article" date="2019" name="Int. J. Syst. Evol. Microbiol.">
        <title>The Global Catalogue of Microorganisms (GCM) 10K type strain sequencing project: providing services to taxonomists for standard genome sequencing and annotation.</title>
        <authorList>
            <consortium name="The Broad Institute Genomics Platform"/>
            <consortium name="The Broad Institute Genome Sequencing Center for Infectious Disease"/>
            <person name="Wu L."/>
            <person name="Ma J."/>
        </authorList>
    </citation>
    <scope>NUCLEOTIDE SEQUENCE [LARGE SCALE GENOMIC DNA]</scope>
    <source>
        <strain evidence="5">JCM 17017</strain>
    </source>
</reference>
<dbReference type="EMBL" id="BAABCM010000011">
    <property type="protein sequence ID" value="GAA3837551.1"/>
    <property type="molecule type" value="Genomic_DNA"/>
</dbReference>
<dbReference type="InterPro" id="IPR050109">
    <property type="entry name" value="HTH-type_TetR-like_transc_reg"/>
</dbReference>
<name>A0ABP7J997_9PSEU</name>
<evidence type="ECO:0000313" key="5">
    <source>
        <dbReference type="Proteomes" id="UP001501624"/>
    </source>
</evidence>
<gene>
    <name evidence="4" type="ORF">GCM10022380_64620</name>
</gene>
<keyword evidence="1 2" id="KW-0238">DNA-binding</keyword>
<dbReference type="Gene3D" id="1.10.357.10">
    <property type="entry name" value="Tetracycline Repressor, domain 2"/>
    <property type="match status" value="1"/>
</dbReference>
<feature type="domain" description="HTH tetR-type" evidence="3">
    <location>
        <begin position="15"/>
        <end position="75"/>
    </location>
</feature>
<evidence type="ECO:0000313" key="4">
    <source>
        <dbReference type="EMBL" id="GAA3837551.1"/>
    </source>
</evidence>
<feature type="DNA-binding region" description="H-T-H motif" evidence="2">
    <location>
        <begin position="38"/>
        <end position="57"/>
    </location>
</feature>
<comment type="caution">
    <text evidence="4">The sequence shown here is derived from an EMBL/GenBank/DDBJ whole genome shotgun (WGS) entry which is preliminary data.</text>
</comment>
<dbReference type="Pfam" id="PF00440">
    <property type="entry name" value="TetR_N"/>
    <property type="match status" value="1"/>
</dbReference>
<evidence type="ECO:0000256" key="2">
    <source>
        <dbReference type="PROSITE-ProRule" id="PRU00335"/>
    </source>
</evidence>